<dbReference type="OrthoDB" id="3722602at2759"/>
<feature type="non-terminal residue" evidence="1">
    <location>
        <position position="258"/>
    </location>
</feature>
<name>R0J012_EXST2</name>
<organism evidence="1 2">
    <name type="scientific">Exserohilum turcicum (strain 28A)</name>
    <name type="common">Northern leaf blight fungus</name>
    <name type="synonym">Setosphaeria turcica</name>
    <dbReference type="NCBI Taxonomy" id="671987"/>
    <lineage>
        <taxon>Eukaryota</taxon>
        <taxon>Fungi</taxon>
        <taxon>Dikarya</taxon>
        <taxon>Ascomycota</taxon>
        <taxon>Pezizomycotina</taxon>
        <taxon>Dothideomycetes</taxon>
        <taxon>Pleosporomycetidae</taxon>
        <taxon>Pleosporales</taxon>
        <taxon>Pleosporineae</taxon>
        <taxon>Pleosporaceae</taxon>
        <taxon>Exserohilum</taxon>
    </lineage>
</organism>
<keyword evidence="2" id="KW-1185">Reference proteome</keyword>
<accession>R0J012</accession>
<reference evidence="1 2" key="2">
    <citation type="journal article" date="2013" name="PLoS Genet.">
        <title>Comparative genome structure, secondary metabolite, and effector coding capacity across Cochliobolus pathogens.</title>
        <authorList>
            <person name="Condon B.J."/>
            <person name="Leng Y."/>
            <person name="Wu D."/>
            <person name="Bushley K.E."/>
            <person name="Ohm R.A."/>
            <person name="Otillar R."/>
            <person name="Martin J."/>
            <person name="Schackwitz W."/>
            <person name="Grimwood J."/>
            <person name="MohdZainudin N."/>
            <person name="Xue C."/>
            <person name="Wang R."/>
            <person name="Manning V.A."/>
            <person name="Dhillon B."/>
            <person name="Tu Z.J."/>
            <person name="Steffenson B.J."/>
            <person name="Salamov A."/>
            <person name="Sun H."/>
            <person name="Lowry S."/>
            <person name="LaButti K."/>
            <person name="Han J."/>
            <person name="Copeland A."/>
            <person name="Lindquist E."/>
            <person name="Barry K."/>
            <person name="Schmutz J."/>
            <person name="Baker S.E."/>
            <person name="Ciuffetti L.M."/>
            <person name="Grigoriev I.V."/>
            <person name="Zhong S."/>
            <person name="Turgeon B.G."/>
        </authorList>
    </citation>
    <scope>NUCLEOTIDE SEQUENCE [LARGE SCALE GENOMIC DNA]</scope>
    <source>
        <strain evidence="2">28A</strain>
    </source>
</reference>
<protein>
    <submittedName>
        <fullName evidence="1">Uncharacterized protein</fullName>
    </submittedName>
</protein>
<feature type="non-terminal residue" evidence="1">
    <location>
        <position position="1"/>
    </location>
</feature>
<proteinExistence type="predicted"/>
<reference evidence="1 2" key="1">
    <citation type="journal article" date="2012" name="PLoS Pathog.">
        <title>Diverse lifestyles and strategies of plant pathogenesis encoded in the genomes of eighteen Dothideomycetes fungi.</title>
        <authorList>
            <person name="Ohm R.A."/>
            <person name="Feau N."/>
            <person name="Henrissat B."/>
            <person name="Schoch C.L."/>
            <person name="Horwitz B.A."/>
            <person name="Barry K.W."/>
            <person name="Condon B.J."/>
            <person name="Copeland A.C."/>
            <person name="Dhillon B."/>
            <person name="Glaser F."/>
            <person name="Hesse C.N."/>
            <person name="Kosti I."/>
            <person name="LaButti K."/>
            <person name="Lindquist E.A."/>
            <person name="Lucas S."/>
            <person name="Salamov A.A."/>
            <person name="Bradshaw R.E."/>
            <person name="Ciuffetti L."/>
            <person name="Hamelin R.C."/>
            <person name="Kema G.H.J."/>
            <person name="Lawrence C."/>
            <person name="Scott J.A."/>
            <person name="Spatafora J.W."/>
            <person name="Turgeon B.G."/>
            <person name="de Wit P.J.G.M."/>
            <person name="Zhong S."/>
            <person name="Goodwin S.B."/>
            <person name="Grigoriev I.V."/>
        </authorList>
    </citation>
    <scope>NUCLEOTIDE SEQUENCE [LARGE SCALE GENOMIC DNA]</scope>
    <source>
        <strain evidence="2">28A</strain>
    </source>
</reference>
<evidence type="ECO:0000313" key="2">
    <source>
        <dbReference type="Proteomes" id="UP000016935"/>
    </source>
</evidence>
<dbReference type="RefSeq" id="XP_008021945.1">
    <property type="nucleotide sequence ID" value="XM_008023754.1"/>
</dbReference>
<gene>
    <name evidence="1" type="ORF">SETTUDRAFT_72503</name>
</gene>
<dbReference type="Proteomes" id="UP000016935">
    <property type="component" value="Unassembled WGS sequence"/>
</dbReference>
<evidence type="ECO:0000313" key="1">
    <source>
        <dbReference type="EMBL" id="EOA90345.1"/>
    </source>
</evidence>
<dbReference type="EMBL" id="KB908493">
    <property type="protein sequence ID" value="EOA90345.1"/>
    <property type="molecule type" value="Genomic_DNA"/>
</dbReference>
<dbReference type="HOGENOM" id="CLU_066922_0_0_1"/>
<dbReference type="eggNOG" id="ENOG502T603">
    <property type="taxonomic scope" value="Eukaryota"/>
</dbReference>
<dbReference type="AlphaFoldDB" id="R0J012"/>
<sequence length="258" mass="29306">PNLKGYYRVDVRLGRVPTHTGTLRGKRMFNRMYRALKDCGIAHHNPSIPGFCNKDRPECPEHCDIPNVVYDKGGLNYGSDSSLKLVVKFSWFDITHHQQIRDLGFRIVARIYELMTLQSSNCRYTNFPNSRSTLMCSVASKVELAFPINGGLIQGVLNVELIWSKHTKEGSYTCEGDTEGNVDAMMWTDYRSRISNAMSWPEKQILPFVYCTDPDCFNQNLKLDEPWHENKGCVPLDWPLGCDPSLTGPSNPKLNCPP</sequence>
<dbReference type="GeneID" id="19405371"/>